<dbReference type="Gene3D" id="2.170.300.10">
    <property type="entry name" value="Tie2 ligand-binding domain superfamily"/>
    <property type="match status" value="1"/>
</dbReference>
<dbReference type="Proteomes" id="UP000828390">
    <property type="component" value="Unassembled WGS sequence"/>
</dbReference>
<feature type="non-terminal residue" evidence="1">
    <location>
        <position position="121"/>
    </location>
</feature>
<name>A0A9D4LFZ9_DREPO</name>
<dbReference type="EMBL" id="JAIWYP010000003">
    <property type="protein sequence ID" value="KAH3857858.1"/>
    <property type="molecule type" value="Genomic_DNA"/>
</dbReference>
<evidence type="ECO:0000313" key="1">
    <source>
        <dbReference type="EMBL" id="KAH3857858.1"/>
    </source>
</evidence>
<reference evidence="1" key="2">
    <citation type="submission" date="2020-11" db="EMBL/GenBank/DDBJ databases">
        <authorList>
            <person name="McCartney M.A."/>
            <person name="Auch B."/>
            <person name="Kono T."/>
            <person name="Mallez S."/>
            <person name="Becker A."/>
            <person name="Gohl D.M."/>
            <person name="Silverstein K.A.T."/>
            <person name="Koren S."/>
            <person name="Bechman K.B."/>
            <person name="Herman A."/>
            <person name="Abrahante J.E."/>
            <person name="Garbe J."/>
        </authorList>
    </citation>
    <scope>NUCLEOTIDE SEQUENCE</scope>
    <source>
        <strain evidence="1">Duluth1</strain>
        <tissue evidence="1">Whole animal</tissue>
    </source>
</reference>
<organism evidence="1 2">
    <name type="scientific">Dreissena polymorpha</name>
    <name type="common">Zebra mussel</name>
    <name type="synonym">Mytilus polymorpha</name>
    <dbReference type="NCBI Taxonomy" id="45954"/>
    <lineage>
        <taxon>Eukaryota</taxon>
        <taxon>Metazoa</taxon>
        <taxon>Spiralia</taxon>
        <taxon>Lophotrochozoa</taxon>
        <taxon>Mollusca</taxon>
        <taxon>Bivalvia</taxon>
        <taxon>Autobranchia</taxon>
        <taxon>Heteroconchia</taxon>
        <taxon>Euheterodonta</taxon>
        <taxon>Imparidentia</taxon>
        <taxon>Neoheterodontei</taxon>
        <taxon>Myida</taxon>
        <taxon>Dreissenoidea</taxon>
        <taxon>Dreissenidae</taxon>
        <taxon>Dreissena</taxon>
    </lineage>
</organism>
<gene>
    <name evidence="1" type="ORF">DPMN_100473</name>
</gene>
<evidence type="ECO:0000313" key="2">
    <source>
        <dbReference type="Proteomes" id="UP000828390"/>
    </source>
</evidence>
<comment type="caution">
    <text evidence="1">The sequence shown here is derived from an EMBL/GenBank/DDBJ whole genome shotgun (WGS) entry which is preliminary data.</text>
</comment>
<sequence length="121" mass="13719">PLSYPAIHGKLDGDWFTIRYNDTWEYPYSIITSSVARYIRVKSLYTIGMCEVYVFGECPSLRWGESCQNRCGHCNNGYTCNPIFGTCKDGCASGYKNPYCSEECDAYRFGQNCNQTCSSNC</sequence>
<protein>
    <submittedName>
        <fullName evidence="1">Uncharacterized protein</fullName>
    </submittedName>
</protein>
<feature type="non-terminal residue" evidence="1">
    <location>
        <position position="1"/>
    </location>
</feature>
<keyword evidence="2" id="KW-1185">Reference proteome</keyword>
<reference evidence="1" key="1">
    <citation type="journal article" date="2019" name="bioRxiv">
        <title>The Genome of the Zebra Mussel, Dreissena polymorpha: A Resource for Invasive Species Research.</title>
        <authorList>
            <person name="McCartney M.A."/>
            <person name="Auch B."/>
            <person name="Kono T."/>
            <person name="Mallez S."/>
            <person name="Zhang Y."/>
            <person name="Obille A."/>
            <person name="Becker A."/>
            <person name="Abrahante J.E."/>
            <person name="Garbe J."/>
            <person name="Badalamenti J.P."/>
            <person name="Herman A."/>
            <person name="Mangelson H."/>
            <person name="Liachko I."/>
            <person name="Sullivan S."/>
            <person name="Sone E.D."/>
            <person name="Koren S."/>
            <person name="Silverstein K.A.T."/>
            <person name="Beckman K.B."/>
            <person name="Gohl D.M."/>
        </authorList>
    </citation>
    <scope>NUCLEOTIDE SEQUENCE</scope>
    <source>
        <strain evidence="1">Duluth1</strain>
        <tissue evidence="1">Whole animal</tissue>
    </source>
</reference>
<accession>A0A9D4LFZ9</accession>
<dbReference type="AlphaFoldDB" id="A0A9D4LFZ9"/>
<proteinExistence type="predicted"/>